<comment type="caution">
    <text evidence="5">The sequence shown here is derived from an EMBL/GenBank/DDBJ whole genome shotgun (WGS) entry which is preliminary data.</text>
</comment>
<evidence type="ECO:0000256" key="2">
    <source>
        <dbReference type="ARBA" id="ARBA00023125"/>
    </source>
</evidence>
<dbReference type="InterPro" id="IPR028978">
    <property type="entry name" value="Chorismate_lyase_/UTRA_dom_sf"/>
</dbReference>
<keyword evidence="3" id="KW-0804">Transcription</keyword>
<protein>
    <submittedName>
        <fullName evidence="5">GntR family transcriptional regulator</fullName>
    </submittedName>
</protein>
<name>A0A846WJL9_9ACTN</name>
<dbReference type="SMART" id="SM00866">
    <property type="entry name" value="UTRA"/>
    <property type="match status" value="1"/>
</dbReference>
<dbReference type="CDD" id="cd07377">
    <property type="entry name" value="WHTH_GntR"/>
    <property type="match status" value="1"/>
</dbReference>
<dbReference type="AlphaFoldDB" id="A0A846WJL9"/>
<dbReference type="InterPro" id="IPR050679">
    <property type="entry name" value="Bact_HTH_transcr_reg"/>
</dbReference>
<dbReference type="GeneID" id="90157352"/>
<dbReference type="InterPro" id="IPR036390">
    <property type="entry name" value="WH_DNA-bd_sf"/>
</dbReference>
<dbReference type="InterPro" id="IPR011663">
    <property type="entry name" value="UTRA"/>
</dbReference>
<dbReference type="InterPro" id="IPR036388">
    <property type="entry name" value="WH-like_DNA-bd_sf"/>
</dbReference>
<evidence type="ECO:0000313" key="5">
    <source>
        <dbReference type="EMBL" id="NKY01053.1"/>
    </source>
</evidence>
<dbReference type="GO" id="GO:0003677">
    <property type="term" value="F:DNA binding"/>
    <property type="evidence" value="ECO:0007669"/>
    <property type="project" value="UniProtKB-KW"/>
</dbReference>
<dbReference type="GO" id="GO:0003700">
    <property type="term" value="F:DNA-binding transcription factor activity"/>
    <property type="evidence" value="ECO:0007669"/>
    <property type="project" value="InterPro"/>
</dbReference>
<dbReference type="Proteomes" id="UP000563898">
    <property type="component" value="Unassembled WGS sequence"/>
</dbReference>
<dbReference type="OMA" id="EPVEWVR"/>
<accession>A0A846WJL9</accession>
<evidence type="ECO:0000256" key="3">
    <source>
        <dbReference type="ARBA" id="ARBA00023163"/>
    </source>
</evidence>
<keyword evidence="1" id="KW-0805">Transcription regulation</keyword>
<dbReference type="RefSeq" id="WP_006369051.1">
    <property type="nucleotide sequence ID" value="NZ_CP073075.1"/>
</dbReference>
<dbReference type="PRINTS" id="PR00035">
    <property type="entry name" value="HTHGNTR"/>
</dbReference>
<dbReference type="Gene3D" id="3.40.1410.10">
    <property type="entry name" value="Chorismate lyase-like"/>
    <property type="match status" value="1"/>
</dbReference>
<dbReference type="SUPFAM" id="SSF64288">
    <property type="entry name" value="Chorismate lyase-like"/>
    <property type="match status" value="1"/>
</dbReference>
<reference evidence="5 6" key="1">
    <citation type="submission" date="2020-04" db="EMBL/GenBank/DDBJ databases">
        <title>MicrobeNet Type strains.</title>
        <authorList>
            <person name="Nicholson A.C."/>
        </authorList>
    </citation>
    <scope>NUCLEOTIDE SEQUENCE [LARGE SCALE GENOMIC DNA]</scope>
    <source>
        <strain evidence="5 6">ATCC BAA-14</strain>
    </source>
</reference>
<dbReference type="SUPFAM" id="SSF46785">
    <property type="entry name" value="Winged helix' DNA-binding domain"/>
    <property type="match status" value="1"/>
</dbReference>
<dbReference type="PROSITE" id="PS50949">
    <property type="entry name" value="HTH_GNTR"/>
    <property type="match status" value="1"/>
</dbReference>
<evidence type="ECO:0000256" key="1">
    <source>
        <dbReference type="ARBA" id="ARBA00023015"/>
    </source>
</evidence>
<dbReference type="Pfam" id="PF07702">
    <property type="entry name" value="UTRA"/>
    <property type="match status" value="1"/>
</dbReference>
<dbReference type="InterPro" id="IPR000524">
    <property type="entry name" value="Tscrpt_reg_HTH_GntR"/>
</dbReference>
<dbReference type="PANTHER" id="PTHR44846">
    <property type="entry name" value="MANNOSYL-D-GLYCERATE TRANSPORT/METABOLISM SYSTEM REPRESSOR MNGR-RELATED"/>
    <property type="match status" value="1"/>
</dbReference>
<dbReference type="Pfam" id="PF00392">
    <property type="entry name" value="GntR"/>
    <property type="match status" value="1"/>
</dbReference>
<evidence type="ECO:0000313" key="6">
    <source>
        <dbReference type="Proteomes" id="UP000563898"/>
    </source>
</evidence>
<keyword evidence="2" id="KW-0238">DNA-binding</keyword>
<dbReference type="Gene3D" id="1.10.10.10">
    <property type="entry name" value="Winged helix-like DNA-binding domain superfamily/Winged helix DNA-binding domain"/>
    <property type="match status" value="1"/>
</dbReference>
<dbReference type="GO" id="GO:0045892">
    <property type="term" value="P:negative regulation of DNA-templated transcription"/>
    <property type="evidence" value="ECO:0007669"/>
    <property type="project" value="TreeGrafter"/>
</dbReference>
<feature type="domain" description="HTH gntR-type" evidence="4">
    <location>
        <begin position="16"/>
        <end position="84"/>
    </location>
</feature>
<sequence length="248" mass="26779">MGTLAFMPTPPATTRNRGPRYFQVKVALQQRIGDLEPGMSLPPERKLATELGTSRTTLRRALAELTAEGVLSSTQGSGNFVTPPKLVHVRQLTSFSDDLGAQGRTVDSEILDAGHAPADTDLAVRLEVPTGTPVHRLTRLRIVNDEPLALETAHIPGEFDDFADAVAASGSLYATLRARGIVICDVEDSVQTALAVPDQAAYLRVATGTPLLQIERTSRDADGTCVEWTRSYYRGDRVRFVARGRLGG</sequence>
<dbReference type="SMART" id="SM00345">
    <property type="entry name" value="HTH_GNTR"/>
    <property type="match status" value="1"/>
</dbReference>
<dbReference type="EMBL" id="JAAXPC010000002">
    <property type="protein sequence ID" value="NKY01053.1"/>
    <property type="molecule type" value="Genomic_DNA"/>
</dbReference>
<proteinExistence type="predicted"/>
<gene>
    <name evidence="5" type="ORF">HGA05_05655</name>
</gene>
<evidence type="ECO:0000259" key="4">
    <source>
        <dbReference type="PROSITE" id="PS50949"/>
    </source>
</evidence>
<organism evidence="5 6">
    <name type="scientific">Gordonia polyisoprenivorans</name>
    <dbReference type="NCBI Taxonomy" id="84595"/>
    <lineage>
        <taxon>Bacteria</taxon>
        <taxon>Bacillati</taxon>
        <taxon>Actinomycetota</taxon>
        <taxon>Actinomycetes</taxon>
        <taxon>Mycobacteriales</taxon>
        <taxon>Gordoniaceae</taxon>
        <taxon>Gordonia</taxon>
    </lineage>
</organism>
<dbReference type="PANTHER" id="PTHR44846:SF1">
    <property type="entry name" value="MANNOSYL-D-GLYCERATE TRANSPORT_METABOLISM SYSTEM REPRESSOR MNGR-RELATED"/>
    <property type="match status" value="1"/>
</dbReference>